<dbReference type="InterPro" id="IPR042522">
    <property type="entry name" value="Atg7_N_1"/>
</dbReference>
<gene>
    <name evidence="11" type="ORF">CL6EHI_064700</name>
</gene>
<feature type="domain" description="Ubiquitin-like modifier-activating enzyme Atg7 N-terminal" evidence="10">
    <location>
        <begin position="8"/>
        <end position="247"/>
    </location>
</feature>
<dbReference type="GO" id="GO:0019778">
    <property type="term" value="F:Atg12 activating enzyme activity"/>
    <property type="evidence" value="ECO:0007669"/>
    <property type="project" value="TreeGrafter"/>
</dbReference>
<dbReference type="SUPFAM" id="SSF69572">
    <property type="entry name" value="Activating enzymes of the ubiquitin-like proteins"/>
    <property type="match status" value="1"/>
</dbReference>
<evidence type="ECO:0000256" key="3">
    <source>
        <dbReference type="ARBA" id="ARBA00011738"/>
    </source>
</evidence>
<evidence type="ECO:0000313" key="12">
    <source>
        <dbReference type="Proteomes" id="UP000078387"/>
    </source>
</evidence>
<dbReference type="InterPro" id="IPR032197">
    <property type="entry name" value="Atg7_N"/>
</dbReference>
<evidence type="ECO:0000259" key="9">
    <source>
        <dbReference type="Pfam" id="PF00899"/>
    </source>
</evidence>
<dbReference type="InterPro" id="IPR045886">
    <property type="entry name" value="ThiF/MoeB/HesA"/>
</dbReference>
<dbReference type="OMA" id="HEFTRRK"/>
<reference evidence="11 12" key="1">
    <citation type="submission" date="2016-05" db="EMBL/GenBank/DDBJ databases">
        <title>First whole genome sequencing of Entamoeba histolytica HM1:IMSS-clone-6.</title>
        <authorList>
            <person name="Mukherjee Avik.K."/>
            <person name="Izumyama S."/>
            <person name="Nakada-Tsukui K."/>
            <person name="Nozaki T."/>
        </authorList>
    </citation>
    <scope>NUCLEOTIDE SEQUENCE [LARGE SCALE GENOMIC DNA]</scope>
    <source>
        <strain evidence="11 12">HM1:IMSS clone 6</strain>
    </source>
</reference>
<comment type="subunit">
    <text evidence="3">Homodimer.</text>
</comment>
<dbReference type="GO" id="GO:0034727">
    <property type="term" value="P:piecemeal microautophagy of the nucleus"/>
    <property type="evidence" value="ECO:0007669"/>
    <property type="project" value="TreeGrafter"/>
</dbReference>
<dbReference type="GO" id="GO:0015031">
    <property type="term" value="P:protein transport"/>
    <property type="evidence" value="ECO:0007669"/>
    <property type="project" value="UniProtKB-KW"/>
</dbReference>
<evidence type="ECO:0000256" key="6">
    <source>
        <dbReference type="ARBA" id="ARBA00022786"/>
    </source>
</evidence>
<dbReference type="EMBL" id="BDEQ01000001">
    <property type="protein sequence ID" value="GAT94619.1"/>
    <property type="molecule type" value="Genomic_DNA"/>
</dbReference>
<dbReference type="VEuPathDB" id="AmoebaDB:EHI8A_232920"/>
<dbReference type="VEuPathDB" id="AmoebaDB:EHI7A_193900"/>
<keyword evidence="4" id="KW-0813">Transport</keyword>
<keyword evidence="5" id="KW-0963">Cytoplasm</keyword>
<dbReference type="VEuPathDB" id="AmoebaDB:EHI5A_231400"/>
<dbReference type="GO" id="GO:0032446">
    <property type="term" value="P:protein modification by small protein conjugation"/>
    <property type="evidence" value="ECO:0007669"/>
    <property type="project" value="TreeGrafter"/>
</dbReference>
<dbReference type="PANTHER" id="PTHR10953">
    <property type="entry name" value="UBIQUITIN-ACTIVATING ENZYME E1"/>
    <property type="match status" value="1"/>
</dbReference>
<keyword evidence="7" id="KW-0653">Protein transport</keyword>
<dbReference type="Pfam" id="PF00899">
    <property type="entry name" value="ThiF"/>
    <property type="match status" value="1"/>
</dbReference>
<evidence type="ECO:0000259" key="10">
    <source>
        <dbReference type="Pfam" id="PF16420"/>
    </source>
</evidence>
<evidence type="ECO:0000256" key="5">
    <source>
        <dbReference type="ARBA" id="ARBA00022490"/>
    </source>
</evidence>
<dbReference type="Gene3D" id="3.40.140.70">
    <property type="entry name" value="Ubiquitin-like modifier-activating enzyme ATG7 N-terminal domain"/>
    <property type="match status" value="1"/>
</dbReference>
<dbReference type="VEuPathDB" id="AmoebaDB:EHI_064700"/>
<evidence type="ECO:0000256" key="7">
    <source>
        <dbReference type="ARBA" id="ARBA00022927"/>
    </source>
</evidence>
<dbReference type="GO" id="GO:0019779">
    <property type="term" value="F:Atg8 activating enzyme activity"/>
    <property type="evidence" value="ECO:0007669"/>
    <property type="project" value="TreeGrafter"/>
</dbReference>
<dbReference type="InterPro" id="IPR000594">
    <property type="entry name" value="ThiF_NAD_FAD-bd"/>
</dbReference>
<keyword evidence="6" id="KW-0833">Ubl conjugation pathway</keyword>
<dbReference type="GO" id="GO:0000422">
    <property type="term" value="P:autophagy of mitochondrion"/>
    <property type="evidence" value="ECO:0007669"/>
    <property type="project" value="TreeGrafter"/>
</dbReference>
<accession>A0A5K1VMQ6</accession>
<dbReference type="GO" id="GO:0000407">
    <property type="term" value="C:phagophore assembly site"/>
    <property type="evidence" value="ECO:0007669"/>
    <property type="project" value="UniProtKB-SubCell"/>
</dbReference>
<dbReference type="VEuPathDB" id="AmoebaDB:KM1_295730"/>
<organism evidence="11 12">
    <name type="scientific">Entamoeba histolytica</name>
    <dbReference type="NCBI Taxonomy" id="5759"/>
    <lineage>
        <taxon>Eukaryota</taxon>
        <taxon>Amoebozoa</taxon>
        <taxon>Evosea</taxon>
        <taxon>Archamoebae</taxon>
        <taxon>Mastigamoebida</taxon>
        <taxon>Entamoebidae</taxon>
        <taxon>Entamoeba</taxon>
    </lineage>
</organism>
<evidence type="ECO:0000313" key="11">
    <source>
        <dbReference type="EMBL" id="GAT94619.1"/>
    </source>
</evidence>
<dbReference type="PANTHER" id="PTHR10953:SF3">
    <property type="entry name" value="UBIQUITIN-LIKE MODIFIER-ACTIVATING ENZYME ATG7"/>
    <property type="match status" value="1"/>
</dbReference>
<dbReference type="FunFam" id="3.40.50.720:FF:000395">
    <property type="entry name" value="ubiquitin-like modifier-activating enzyme ATG7"/>
    <property type="match status" value="1"/>
</dbReference>
<evidence type="ECO:0000256" key="1">
    <source>
        <dbReference type="ARBA" id="ARBA00004329"/>
    </source>
</evidence>
<evidence type="ECO:0000256" key="4">
    <source>
        <dbReference type="ARBA" id="ARBA00022448"/>
    </source>
</evidence>
<evidence type="ECO:0000256" key="2">
    <source>
        <dbReference type="ARBA" id="ARBA00004496"/>
    </source>
</evidence>
<comment type="caution">
    <text evidence="11">The sequence shown here is derived from an EMBL/GenBank/DDBJ whole genome shotgun (WGS) entry which is preliminary data.</text>
</comment>
<protein>
    <submittedName>
        <fullName evidence="11">Autophagy protein apg7 putative</fullName>
    </submittedName>
</protein>
<dbReference type="InterPro" id="IPR035985">
    <property type="entry name" value="Ubiquitin-activating_enz"/>
</dbReference>
<comment type="subcellular location">
    <subcellularLocation>
        <location evidence="2">Cytoplasm</location>
    </subcellularLocation>
    <subcellularLocation>
        <location evidence="1">Preautophagosomal structure</location>
    </subcellularLocation>
</comment>
<evidence type="ECO:0000256" key="8">
    <source>
        <dbReference type="ARBA" id="ARBA00023006"/>
    </source>
</evidence>
<feature type="domain" description="THIF-type NAD/FAD binding fold" evidence="9">
    <location>
        <begin position="261"/>
        <end position="495"/>
    </location>
</feature>
<sequence length="581" mass="65407">MTAVKTLPLDLQIDVTFWHEFTKRKLEVFKLSEKAIPIYGSVEAGSNIIRLTHASFERQESCIEGELLNYNTLISFKESDKKAIFTEFSERCMKLYEENYSIVAKFILITYGDLKKYDFHFIGGCPVPKQHKVIGEIVNINNEESNDVLNKFKEKNCMVLNNQFEPLKKGDNEAYILDLSPVKETPGWTVRTLIHHKLDIIHCIRPNNSFTLKLTHLEEPLKGSSGWFTVKSTGKIATQIHHLAESMNPEMLASQAVDLNLQLMKWQLFRNLDLPAIQATKCLLIGAGTLGCNVSRVLMGWGVQNITFVDNGVISYSNPVRQSLYKFEDCIDKKYKAQRAAEMVKEVFPGMKSKGIVMSIPMPGHPIGEKEIESTKKDILLLDQLVQENDVVFLLGDSRECRWLPSMLCSVYNKICITVGLGFDSFVVMRHGDSSLDKEHKPSCYFCADIVAPTDSLSRRTLDQQCTVTRPGISYIASALAVEILISMIHHPLHSKAPTSGEGYIPHQLRGYLNTWKIEEGVGSAYSKCIACSEAIKEAYTKNGVEMVLDAINDPKTLENIVGIPQEVENDIEILTDSEDI</sequence>
<dbReference type="Proteomes" id="UP000078387">
    <property type="component" value="Unassembled WGS sequence"/>
</dbReference>
<dbReference type="Gene3D" id="3.40.50.720">
    <property type="entry name" value="NAD(P)-binding Rossmann-like Domain"/>
    <property type="match status" value="1"/>
</dbReference>
<dbReference type="GO" id="GO:0000045">
    <property type="term" value="P:autophagosome assembly"/>
    <property type="evidence" value="ECO:0007669"/>
    <property type="project" value="TreeGrafter"/>
</dbReference>
<keyword evidence="8" id="KW-0072">Autophagy</keyword>
<dbReference type="Pfam" id="PF16420">
    <property type="entry name" value="ATG7_N"/>
    <property type="match status" value="1"/>
</dbReference>
<dbReference type="AlphaFoldDB" id="A0A5K1VMQ6"/>
<name>A0A5K1VMQ6_ENTHI</name>
<proteinExistence type="predicted"/>
<dbReference type="GO" id="GO:0006995">
    <property type="term" value="P:cellular response to nitrogen starvation"/>
    <property type="evidence" value="ECO:0007669"/>
    <property type="project" value="TreeGrafter"/>
</dbReference>